<organism evidence="1 2">
    <name type="scientific">Nesidiocoris tenuis</name>
    <dbReference type="NCBI Taxonomy" id="355587"/>
    <lineage>
        <taxon>Eukaryota</taxon>
        <taxon>Metazoa</taxon>
        <taxon>Ecdysozoa</taxon>
        <taxon>Arthropoda</taxon>
        <taxon>Hexapoda</taxon>
        <taxon>Insecta</taxon>
        <taxon>Pterygota</taxon>
        <taxon>Neoptera</taxon>
        <taxon>Paraneoptera</taxon>
        <taxon>Hemiptera</taxon>
        <taxon>Heteroptera</taxon>
        <taxon>Panheteroptera</taxon>
        <taxon>Cimicomorpha</taxon>
        <taxon>Miridae</taxon>
        <taxon>Dicyphina</taxon>
        <taxon>Nesidiocoris</taxon>
    </lineage>
</organism>
<accession>A0A6H5FZD4</accession>
<name>A0A6H5FZD4_9HEMI</name>
<proteinExistence type="predicted"/>
<protein>
    <submittedName>
        <fullName evidence="1">Uncharacterized protein</fullName>
    </submittedName>
</protein>
<keyword evidence="2" id="KW-1185">Reference proteome</keyword>
<evidence type="ECO:0000313" key="1">
    <source>
        <dbReference type="EMBL" id="CAA9995079.1"/>
    </source>
</evidence>
<reference evidence="1 2" key="1">
    <citation type="submission" date="2020-02" db="EMBL/GenBank/DDBJ databases">
        <authorList>
            <person name="Ferguson B K."/>
        </authorList>
    </citation>
    <scope>NUCLEOTIDE SEQUENCE [LARGE SCALE GENOMIC DNA]</scope>
</reference>
<feature type="non-terminal residue" evidence="1">
    <location>
        <position position="1"/>
    </location>
</feature>
<dbReference type="EMBL" id="CADCXU010003025">
    <property type="protein sequence ID" value="CAA9995079.1"/>
    <property type="molecule type" value="Genomic_DNA"/>
</dbReference>
<dbReference type="Proteomes" id="UP000479000">
    <property type="component" value="Unassembled WGS sequence"/>
</dbReference>
<evidence type="ECO:0000313" key="2">
    <source>
        <dbReference type="Proteomes" id="UP000479000"/>
    </source>
</evidence>
<sequence>HQRRHSFDNDRVERDEILSHGRLRRQFVGRIDVGRRRDRVVRQIPGQVSRVLPHQVPWPDHMVVELQIGWNVRILRIRISFWCQ</sequence>
<gene>
    <name evidence="1" type="ORF">NTEN_LOCUS1870</name>
</gene>
<dbReference type="AlphaFoldDB" id="A0A6H5FZD4"/>